<sequence length="60" mass="6819">MQMCLMYCKDQIPSKWPSRKKRQIANKCKCNLESDPIVTMGADNDSSLRLGATWRDKGIG</sequence>
<organism evidence="1 2">
    <name type="scientific">Ceraceosorus bombacis</name>
    <dbReference type="NCBI Taxonomy" id="401625"/>
    <lineage>
        <taxon>Eukaryota</taxon>
        <taxon>Fungi</taxon>
        <taxon>Dikarya</taxon>
        <taxon>Basidiomycota</taxon>
        <taxon>Ustilaginomycotina</taxon>
        <taxon>Exobasidiomycetes</taxon>
        <taxon>Ceraceosorales</taxon>
        <taxon>Ceraceosoraceae</taxon>
        <taxon>Ceraceosorus</taxon>
    </lineage>
</organism>
<dbReference type="EMBL" id="CCYA01000065">
    <property type="protein sequence ID" value="CEH11828.1"/>
    <property type="molecule type" value="Genomic_DNA"/>
</dbReference>
<keyword evidence="2" id="KW-1185">Reference proteome</keyword>
<evidence type="ECO:0000313" key="1">
    <source>
        <dbReference type="EMBL" id="CEH11828.1"/>
    </source>
</evidence>
<accession>A0A0P1B9X1</accession>
<evidence type="ECO:0000313" key="2">
    <source>
        <dbReference type="Proteomes" id="UP000054845"/>
    </source>
</evidence>
<name>A0A0P1B9X1_9BASI</name>
<reference evidence="1 2" key="1">
    <citation type="submission" date="2014-09" db="EMBL/GenBank/DDBJ databases">
        <authorList>
            <person name="Magalhaes I.L.F."/>
            <person name="Oliveira U."/>
            <person name="Santos F.R."/>
            <person name="Vidigal T.H.D.A."/>
            <person name="Brescovit A.D."/>
            <person name="Santos A.J."/>
        </authorList>
    </citation>
    <scope>NUCLEOTIDE SEQUENCE [LARGE SCALE GENOMIC DNA]</scope>
</reference>
<dbReference type="AlphaFoldDB" id="A0A0P1B9X1"/>
<dbReference type="Proteomes" id="UP000054845">
    <property type="component" value="Unassembled WGS sequence"/>
</dbReference>
<proteinExistence type="predicted"/>
<protein>
    <submittedName>
        <fullName evidence="1">Uncharacterized protein</fullName>
    </submittedName>
</protein>